<evidence type="ECO:0000259" key="1">
    <source>
        <dbReference type="PROSITE" id="PS50404"/>
    </source>
</evidence>
<reference evidence="2 3" key="1">
    <citation type="submission" date="2016-10" db="EMBL/GenBank/DDBJ databases">
        <authorList>
            <person name="Varghese N."/>
            <person name="Submissions S."/>
        </authorList>
    </citation>
    <scope>NUCLEOTIDE SEQUENCE [LARGE SCALE GENOMIC DNA]</scope>
    <source>
        <strain evidence="2 3">BS3111</strain>
    </source>
</reference>
<dbReference type="PROSITE" id="PS50404">
    <property type="entry name" value="GST_NTER"/>
    <property type="match status" value="1"/>
</dbReference>
<name>A0ABY0UH31_9PSED</name>
<dbReference type="InterPro" id="IPR004045">
    <property type="entry name" value="Glutathione_S-Trfase_N"/>
</dbReference>
<organism evidence="2 3">
    <name type="scientific">Pseudomonas trivialis</name>
    <dbReference type="NCBI Taxonomy" id="200450"/>
    <lineage>
        <taxon>Bacteria</taxon>
        <taxon>Pseudomonadati</taxon>
        <taxon>Pseudomonadota</taxon>
        <taxon>Gammaproteobacteria</taxon>
        <taxon>Pseudomonadales</taxon>
        <taxon>Pseudomonadaceae</taxon>
        <taxon>Pseudomonas</taxon>
    </lineage>
</organism>
<dbReference type="CDD" id="cd03057">
    <property type="entry name" value="GST_N_Beta"/>
    <property type="match status" value="1"/>
</dbReference>
<dbReference type="Pfam" id="PF13409">
    <property type="entry name" value="GST_N_2"/>
    <property type="match status" value="1"/>
</dbReference>
<dbReference type="EMBL" id="LT629760">
    <property type="protein sequence ID" value="SDS67504.1"/>
    <property type="molecule type" value="Genomic_DNA"/>
</dbReference>
<dbReference type="Gene3D" id="1.20.1050.10">
    <property type="match status" value="1"/>
</dbReference>
<dbReference type="Proteomes" id="UP000183126">
    <property type="component" value="Chromosome I"/>
</dbReference>
<protein>
    <submittedName>
        <fullName evidence="2">GST-like protein</fullName>
    </submittedName>
</protein>
<dbReference type="SUPFAM" id="SSF52833">
    <property type="entry name" value="Thioredoxin-like"/>
    <property type="match status" value="1"/>
</dbReference>
<evidence type="ECO:0000313" key="2">
    <source>
        <dbReference type="EMBL" id="SDS67504.1"/>
    </source>
</evidence>
<proteinExistence type="predicted"/>
<keyword evidence="3" id="KW-1185">Reference proteome</keyword>
<evidence type="ECO:0000313" key="3">
    <source>
        <dbReference type="Proteomes" id="UP000183126"/>
    </source>
</evidence>
<accession>A0ABY0UH31</accession>
<dbReference type="InterPro" id="IPR036249">
    <property type="entry name" value="Thioredoxin-like_sf"/>
</dbReference>
<feature type="domain" description="GST N-terminal" evidence="1">
    <location>
        <begin position="20"/>
        <end position="101"/>
    </location>
</feature>
<gene>
    <name evidence="2" type="ORF">SAMN04490205_3256</name>
</gene>
<dbReference type="Gene3D" id="3.40.30.10">
    <property type="entry name" value="Glutaredoxin"/>
    <property type="match status" value="1"/>
</dbReference>
<sequence length="230" mass="24908">MTTSAPWSVDRWGCFKGGNTLYTLYGTDESGSCMIDIALQRCAVPWQRVDASSWHEGEGSEALARINPLKQIPTLVTPDGQVLTESAAILIHLGLEFPDAGLLAGNRGQILRGLLYIAANCYSAIGIIDYPQRWLGDVDQALQAHLVSGTRRYLHQAWVVFADQFAGQLFAPNHAPNALGIMAAAVSRWEGAREALGALAPGFAHTLAQVDADPIVAPVFARHWPHWNGL</sequence>